<feature type="domain" description="Pyrrolo-quinoline quinone repeat" evidence="2">
    <location>
        <begin position="130"/>
        <end position="364"/>
    </location>
</feature>
<dbReference type="AlphaFoldDB" id="A0A6L8LDT5"/>
<dbReference type="PROSITE" id="PS51257">
    <property type="entry name" value="PROKAR_LIPOPROTEIN"/>
    <property type="match status" value="1"/>
</dbReference>
<name>A0A6L8LDT5_9RHOB</name>
<evidence type="ECO:0000259" key="2">
    <source>
        <dbReference type="Pfam" id="PF13360"/>
    </source>
</evidence>
<proteinExistence type="predicted"/>
<dbReference type="InterPro" id="IPR018391">
    <property type="entry name" value="PQQ_b-propeller_rpt"/>
</dbReference>
<dbReference type="Gene3D" id="2.130.10.10">
    <property type="entry name" value="YVTN repeat-like/Quinoprotein amine dehydrogenase"/>
    <property type="match status" value="1"/>
</dbReference>
<dbReference type="InterPro" id="IPR011047">
    <property type="entry name" value="Quinoprotein_ADH-like_sf"/>
</dbReference>
<sequence length="447" mass="47002">MRQRAGLVKRSSFVLGMAAVSLLAACTEKEVILPGKREDIRSILSDGAETGEVQTAAVTRRLTLPRVHDNASWTHRIGSPKYRPTHPALAAAPALVWAADIGMGDGKRNRITADPVVDQGRVFTLDAQALVTATSTAGATLWRTDLAPERDQPGDASGGGLAIGAGKLFVSSGFGTLTAIDPASGKVLWQQKLGETGSGAPTVYGDLVYLTGGDDTAWALEVETGRVRWQLSQAPDINNVLGASAPAVNDKFVVFAYGDGALHGAFRKGGLRLWSSYVSGQRRFKSIAKVGDITGDPVIDGNTVYVGSHSGRLAALDINTGKRIWTATEGAISPVWPVGGSVFALTDQNELVRLDARDGSRIWGTALPNFVKYHPRKASEVYAHYGPILAGGQLVVASNDGLLRFFDPASGNLTRTVEVPGGATTAPVVAGGTLYVVGTNGQLFAFR</sequence>
<dbReference type="EMBL" id="WWEN01000002">
    <property type="protein sequence ID" value="MYM54214.1"/>
    <property type="molecule type" value="Genomic_DNA"/>
</dbReference>
<protein>
    <submittedName>
        <fullName evidence="3">PQQ-binding-like beta-propeller repeat protein</fullName>
    </submittedName>
</protein>
<reference evidence="3 4" key="1">
    <citation type="submission" date="2020-01" db="EMBL/GenBank/DDBJ databases">
        <authorList>
            <person name="Chen S."/>
        </authorList>
    </citation>
    <scope>NUCLEOTIDE SEQUENCE [LARGE SCALE GENOMIC DNA]</scope>
    <source>
        <strain evidence="3 4">GS-10</strain>
    </source>
</reference>
<dbReference type="PANTHER" id="PTHR34512">
    <property type="entry name" value="CELL SURFACE PROTEIN"/>
    <property type="match status" value="1"/>
</dbReference>
<dbReference type="Pfam" id="PF13360">
    <property type="entry name" value="PQQ_2"/>
    <property type="match status" value="2"/>
</dbReference>
<evidence type="ECO:0000313" key="3">
    <source>
        <dbReference type="EMBL" id="MYM54214.1"/>
    </source>
</evidence>
<comment type="caution">
    <text evidence="3">The sequence shown here is derived from an EMBL/GenBank/DDBJ whole genome shotgun (WGS) entry which is preliminary data.</text>
</comment>
<evidence type="ECO:0000313" key="4">
    <source>
        <dbReference type="Proteomes" id="UP000479043"/>
    </source>
</evidence>
<feature type="signal peptide" evidence="1">
    <location>
        <begin position="1"/>
        <end position="24"/>
    </location>
</feature>
<organism evidence="3 4">
    <name type="scientific">Thalassovita mangrovi</name>
    <dbReference type="NCBI Taxonomy" id="2692236"/>
    <lineage>
        <taxon>Bacteria</taxon>
        <taxon>Pseudomonadati</taxon>
        <taxon>Pseudomonadota</taxon>
        <taxon>Alphaproteobacteria</taxon>
        <taxon>Rhodobacterales</taxon>
        <taxon>Roseobacteraceae</taxon>
        <taxon>Thalassovita</taxon>
    </lineage>
</organism>
<dbReference type="SMART" id="SM00564">
    <property type="entry name" value="PQQ"/>
    <property type="match status" value="6"/>
</dbReference>
<feature type="chain" id="PRO_5027091757" evidence="1">
    <location>
        <begin position="25"/>
        <end position="447"/>
    </location>
</feature>
<keyword evidence="1" id="KW-0732">Signal</keyword>
<dbReference type="InterPro" id="IPR002372">
    <property type="entry name" value="PQQ_rpt_dom"/>
</dbReference>
<gene>
    <name evidence="3" type="ORF">GR167_02775</name>
</gene>
<feature type="domain" description="Pyrrolo-quinoline quinone repeat" evidence="2">
    <location>
        <begin position="387"/>
        <end position="446"/>
    </location>
</feature>
<dbReference type="PANTHER" id="PTHR34512:SF30">
    <property type="entry name" value="OUTER MEMBRANE PROTEIN ASSEMBLY FACTOR BAMB"/>
    <property type="match status" value="1"/>
</dbReference>
<dbReference type="InterPro" id="IPR015943">
    <property type="entry name" value="WD40/YVTN_repeat-like_dom_sf"/>
</dbReference>
<evidence type="ECO:0000256" key="1">
    <source>
        <dbReference type="SAM" id="SignalP"/>
    </source>
</evidence>
<dbReference type="Proteomes" id="UP000479043">
    <property type="component" value="Unassembled WGS sequence"/>
</dbReference>
<accession>A0A6L8LDT5</accession>
<keyword evidence="4" id="KW-1185">Reference proteome</keyword>
<dbReference type="SUPFAM" id="SSF50998">
    <property type="entry name" value="Quinoprotein alcohol dehydrogenase-like"/>
    <property type="match status" value="1"/>
</dbReference>